<dbReference type="SUPFAM" id="SSF52540">
    <property type="entry name" value="P-loop containing nucleoside triphosphate hydrolases"/>
    <property type="match status" value="1"/>
</dbReference>
<dbReference type="KEGG" id="maur:BOH66_09005"/>
<dbReference type="STRING" id="36805.BOH66_09005"/>
<dbReference type="Proteomes" id="UP000187185">
    <property type="component" value="Chromosome"/>
</dbReference>
<sequence length="193" mass="20549">MPLSADDPVATALRDAATAALAQASAALSSPAAPVVLLDGRSGAGKTTLAALIAADWPGPVRVVALDDIYPGWDGLAQGAETAREEILAPHRAGRTARWRRWDWSAQRHGESDAVGPGTGLIVEGSGVLTPASAALADVRIWLESPAGSRRERALRRDGDTYRPHWERWAAQEDTHLALDHPRHWATLVAEVP</sequence>
<proteinExistence type="predicted"/>
<accession>A0A1P8U8C9</accession>
<dbReference type="RefSeq" id="WP_076690680.1">
    <property type="nucleotide sequence ID" value="NZ_CP018762.1"/>
</dbReference>
<keyword evidence="2" id="KW-1185">Reference proteome</keyword>
<name>A0A1P8U8C9_9MICO</name>
<evidence type="ECO:0008006" key="3">
    <source>
        <dbReference type="Google" id="ProtNLM"/>
    </source>
</evidence>
<dbReference type="EMBL" id="CP018762">
    <property type="protein sequence ID" value="APZ34367.1"/>
    <property type="molecule type" value="Genomic_DNA"/>
</dbReference>
<dbReference type="AlphaFoldDB" id="A0A1P8U8C9"/>
<evidence type="ECO:0000313" key="2">
    <source>
        <dbReference type="Proteomes" id="UP000187185"/>
    </source>
</evidence>
<dbReference type="NCBIfam" id="NF005115">
    <property type="entry name" value="PRK06547.1"/>
    <property type="match status" value="1"/>
</dbReference>
<dbReference type="OrthoDB" id="3237545at2"/>
<gene>
    <name evidence="1" type="ORF">BOH66_09005</name>
</gene>
<reference evidence="1 2" key="1">
    <citation type="submission" date="2016-12" db="EMBL/GenBank/DDBJ databases">
        <title>Complete genome sequence of Microbacterium aurum KACC 15219.</title>
        <authorList>
            <person name="Jung Y."/>
            <person name="Shin J.-H."/>
            <person name="Lee Y.-J."/>
            <person name="Yi H."/>
            <person name="Bahn Y.-S."/>
            <person name="Kim J.F."/>
            <person name="Lee D.-W."/>
        </authorList>
    </citation>
    <scope>NUCLEOTIDE SEQUENCE [LARGE SCALE GENOMIC DNA]</scope>
    <source>
        <strain evidence="1 2">KACC 15219</strain>
    </source>
</reference>
<protein>
    <recommendedName>
        <fullName evidence="3">Aminobenzoate synthetase</fullName>
    </recommendedName>
</protein>
<organism evidence="1 2">
    <name type="scientific">Microbacterium aurum</name>
    <dbReference type="NCBI Taxonomy" id="36805"/>
    <lineage>
        <taxon>Bacteria</taxon>
        <taxon>Bacillati</taxon>
        <taxon>Actinomycetota</taxon>
        <taxon>Actinomycetes</taxon>
        <taxon>Micrococcales</taxon>
        <taxon>Microbacteriaceae</taxon>
        <taxon>Microbacterium</taxon>
    </lineage>
</organism>
<dbReference type="InterPro" id="IPR027417">
    <property type="entry name" value="P-loop_NTPase"/>
</dbReference>
<dbReference type="Gene3D" id="3.40.50.300">
    <property type="entry name" value="P-loop containing nucleotide triphosphate hydrolases"/>
    <property type="match status" value="1"/>
</dbReference>
<evidence type="ECO:0000313" key="1">
    <source>
        <dbReference type="EMBL" id="APZ34367.1"/>
    </source>
</evidence>